<accession>A0AAD7WT60</accession>
<dbReference type="EMBL" id="JAINUG010000036">
    <property type="protein sequence ID" value="KAJ8408075.1"/>
    <property type="molecule type" value="Genomic_DNA"/>
</dbReference>
<name>A0AAD7WT60_9TELE</name>
<proteinExistence type="predicted"/>
<protein>
    <submittedName>
        <fullName evidence="2">Uncharacterized protein</fullName>
    </submittedName>
</protein>
<comment type="caution">
    <text evidence="2">The sequence shown here is derived from an EMBL/GenBank/DDBJ whole genome shotgun (WGS) entry which is preliminary data.</text>
</comment>
<sequence length="244" mass="26159">MTSPVILACEWFEEQLCALQALGWCRCHHAAAGSARVPGSGGESRALKPPPQLHPNPLSAYTSTKADWKQSRIWAELSCLKQPNAVQTFCFNRQSARSSVRPSPDAVCVSYRLSELGLNALSGAQTLKDGGRRQALPVSSSGALWAGRALPIVLCAGRRTLLRCREPSAAIPAILLRDKGLAEEKPLEIFRSSGAALSPFPGTERGGTAQTGPGRKRTTSAAVEMRTRQAPLSMLHEALHEGLQ</sequence>
<evidence type="ECO:0000256" key="1">
    <source>
        <dbReference type="SAM" id="MobiDB-lite"/>
    </source>
</evidence>
<evidence type="ECO:0000313" key="3">
    <source>
        <dbReference type="Proteomes" id="UP001221898"/>
    </source>
</evidence>
<organism evidence="2 3">
    <name type="scientific">Aldrovandia affinis</name>
    <dbReference type="NCBI Taxonomy" id="143900"/>
    <lineage>
        <taxon>Eukaryota</taxon>
        <taxon>Metazoa</taxon>
        <taxon>Chordata</taxon>
        <taxon>Craniata</taxon>
        <taxon>Vertebrata</taxon>
        <taxon>Euteleostomi</taxon>
        <taxon>Actinopterygii</taxon>
        <taxon>Neopterygii</taxon>
        <taxon>Teleostei</taxon>
        <taxon>Notacanthiformes</taxon>
        <taxon>Halosauridae</taxon>
        <taxon>Aldrovandia</taxon>
    </lineage>
</organism>
<reference evidence="2" key="1">
    <citation type="journal article" date="2023" name="Science">
        <title>Genome structures resolve the early diversification of teleost fishes.</title>
        <authorList>
            <person name="Parey E."/>
            <person name="Louis A."/>
            <person name="Montfort J."/>
            <person name="Bouchez O."/>
            <person name="Roques C."/>
            <person name="Iampietro C."/>
            <person name="Lluch J."/>
            <person name="Castinel A."/>
            <person name="Donnadieu C."/>
            <person name="Desvignes T."/>
            <person name="Floi Bucao C."/>
            <person name="Jouanno E."/>
            <person name="Wen M."/>
            <person name="Mejri S."/>
            <person name="Dirks R."/>
            <person name="Jansen H."/>
            <person name="Henkel C."/>
            <person name="Chen W.J."/>
            <person name="Zahm M."/>
            <person name="Cabau C."/>
            <person name="Klopp C."/>
            <person name="Thompson A.W."/>
            <person name="Robinson-Rechavi M."/>
            <person name="Braasch I."/>
            <person name="Lecointre G."/>
            <person name="Bobe J."/>
            <person name="Postlethwait J.H."/>
            <person name="Berthelot C."/>
            <person name="Roest Crollius H."/>
            <person name="Guiguen Y."/>
        </authorList>
    </citation>
    <scope>NUCLEOTIDE SEQUENCE</scope>
    <source>
        <strain evidence="2">NC1722</strain>
    </source>
</reference>
<keyword evidence="3" id="KW-1185">Reference proteome</keyword>
<dbReference type="AlphaFoldDB" id="A0AAD7WT60"/>
<evidence type="ECO:0000313" key="2">
    <source>
        <dbReference type="EMBL" id="KAJ8408075.1"/>
    </source>
</evidence>
<gene>
    <name evidence="2" type="ORF">AAFF_G00263030</name>
</gene>
<feature type="region of interest" description="Disordered" evidence="1">
    <location>
        <begin position="35"/>
        <end position="57"/>
    </location>
</feature>
<feature type="region of interest" description="Disordered" evidence="1">
    <location>
        <begin position="193"/>
        <end position="223"/>
    </location>
</feature>
<dbReference type="Proteomes" id="UP001221898">
    <property type="component" value="Unassembled WGS sequence"/>
</dbReference>